<protein>
    <submittedName>
        <fullName evidence="5">Alkaline phosphatase family protein</fullName>
    </submittedName>
</protein>
<evidence type="ECO:0000313" key="6">
    <source>
        <dbReference type="Proteomes" id="UP001172082"/>
    </source>
</evidence>
<dbReference type="InterPro" id="IPR006558">
    <property type="entry name" value="LamG-like"/>
</dbReference>
<keyword evidence="6" id="KW-1185">Reference proteome</keyword>
<dbReference type="InterPro" id="IPR002591">
    <property type="entry name" value="Phosphodiest/P_Trfase"/>
</dbReference>
<feature type="chain" id="PRO_5045762235" evidence="3">
    <location>
        <begin position="25"/>
        <end position="562"/>
    </location>
</feature>
<evidence type="ECO:0000256" key="2">
    <source>
        <dbReference type="ARBA" id="ARBA00023157"/>
    </source>
</evidence>
<name>A0ABT8KK22_9BACT</name>
<feature type="domain" description="LamG-like jellyroll fold" evidence="4">
    <location>
        <begin position="304"/>
        <end position="438"/>
    </location>
</feature>
<dbReference type="SUPFAM" id="SSF53649">
    <property type="entry name" value="Alkaline phosphatase-like"/>
    <property type="match status" value="1"/>
</dbReference>
<evidence type="ECO:0000313" key="5">
    <source>
        <dbReference type="EMBL" id="MDN5201054.1"/>
    </source>
</evidence>
<dbReference type="SMART" id="SM00560">
    <property type="entry name" value="LamGL"/>
    <property type="match status" value="1"/>
</dbReference>
<dbReference type="Gene3D" id="3.40.720.10">
    <property type="entry name" value="Alkaline Phosphatase, subunit A"/>
    <property type="match status" value="2"/>
</dbReference>
<organism evidence="5 6">
    <name type="scientific">Splendidivirga corallicola</name>
    <dbReference type="NCBI Taxonomy" id="3051826"/>
    <lineage>
        <taxon>Bacteria</taxon>
        <taxon>Pseudomonadati</taxon>
        <taxon>Bacteroidota</taxon>
        <taxon>Cytophagia</taxon>
        <taxon>Cytophagales</taxon>
        <taxon>Splendidivirgaceae</taxon>
        <taxon>Splendidivirga</taxon>
    </lineage>
</organism>
<dbReference type="InterPro" id="IPR017850">
    <property type="entry name" value="Alkaline_phosphatase_core_sf"/>
</dbReference>
<dbReference type="Pfam" id="PF16356">
    <property type="entry name" value="DUF4983"/>
    <property type="match status" value="1"/>
</dbReference>
<dbReference type="Proteomes" id="UP001172082">
    <property type="component" value="Unassembled WGS sequence"/>
</dbReference>
<dbReference type="EMBL" id="JAUJEA010000002">
    <property type="protein sequence ID" value="MDN5201054.1"/>
    <property type="molecule type" value="Genomic_DNA"/>
</dbReference>
<dbReference type="SUPFAM" id="SSF49899">
    <property type="entry name" value="Concanavalin A-like lectins/glucanases"/>
    <property type="match status" value="1"/>
</dbReference>
<dbReference type="InterPro" id="IPR013320">
    <property type="entry name" value="ConA-like_dom_sf"/>
</dbReference>
<dbReference type="PROSITE" id="PS51257">
    <property type="entry name" value="PROKAR_LIPOPROTEIN"/>
    <property type="match status" value="1"/>
</dbReference>
<dbReference type="PANTHER" id="PTHR10151">
    <property type="entry name" value="ECTONUCLEOTIDE PYROPHOSPHATASE/PHOSPHODIESTERASE"/>
    <property type="match status" value="1"/>
</dbReference>
<keyword evidence="2" id="KW-1015">Disulfide bond</keyword>
<comment type="caution">
    <text evidence="5">The sequence shown here is derived from an EMBL/GenBank/DDBJ whole genome shotgun (WGS) entry which is preliminary data.</text>
</comment>
<feature type="signal peptide" evidence="3">
    <location>
        <begin position="1"/>
        <end position="24"/>
    </location>
</feature>
<dbReference type="Pfam" id="PF13385">
    <property type="entry name" value="Laminin_G_3"/>
    <property type="match status" value="1"/>
</dbReference>
<dbReference type="InterPro" id="IPR032309">
    <property type="entry name" value="DUF4983"/>
</dbReference>
<evidence type="ECO:0000259" key="4">
    <source>
        <dbReference type="SMART" id="SM00560"/>
    </source>
</evidence>
<proteinExistence type="predicted"/>
<dbReference type="PANTHER" id="PTHR10151:SF120">
    <property type="entry name" value="BIS(5'-ADENOSYL)-TRIPHOSPHATASE"/>
    <property type="match status" value="1"/>
</dbReference>
<keyword evidence="1 3" id="KW-0732">Signal</keyword>
<evidence type="ECO:0000256" key="1">
    <source>
        <dbReference type="ARBA" id="ARBA00022729"/>
    </source>
</evidence>
<accession>A0ABT8KK22</accession>
<gene>
    <name evidence="5" type="ORF">QQ008_06770</name>
</gene>
<reference evidence="5" key="1">
    <citation type="submission" date="2023-06" db="EMBL/GenBank/DDBJ databases">
        <title>Genomic of Parafulvivirga corallium.</title>
        <authorList>
            <person name="Wang G."/>
        </authorList>
    </citation>
    <scope>NUCLEOTIDE SEQUENCE</scope>
    <source>
        <strain evidence="5">BMA10</strain>
    </source>
</reference>
<dbReference type="RefSeq" id="WP_346751082.1">
    <property type="nucleotide sequence ID" value="NZ_JAUJEA010000002.1"/>
</dbReference>
<sequence length="562" mass="61201">MKASSLTNLMFVALVISLFFTSCSEVQKTNKVLIFGLDGVRPDALEAANTPNMDKLMANGTYSMDALNEGTTSSGPGWSNILTGVWQNKHGVTDNSFSGSDLGNYPPLFEHIENHNPDFNTVSICEWHPINNSILGSFADESLNTSGPADTESKVITYLTTKNPDVLFVHLDSPDGAGHSFGFSPEVPEYISTIEAVDTSIGKMIDALESRATRDNENWLIILTTDHGGLGTSHGGNSLEERNIFLIVSGENVERKKIEKTVESEITKEPAVNCLGDEVELYFDGANDFVQMSLSPVLDFGTAQDFSVEVRIRTSIAADVSIVGNKDWDTGQNKGFVFSFSNNTWKVNIGDGNPGTRVDINGNDVSDNEWHMLSATFDRDGDLKIYEDGSLLGSKSIQGIGDINTGLPFSIGADGLKAYEYTGYIAEVRVFNTLLDPDDIDGWKCKKLDGTHSKHGSLVGYWRLVDGENAASVVDLSNSNLHGSVTGATWKDAADQEIITIYDYSKTPRQVDVVSTTLEHLCVPIDQAWGLDGETLGIECMEPEPITGIYKDTENFLSAYSK</sequence>
<dbReference type="Gene3D" id="2.60.120.200">
    <property type="match status" value="1"/>
</dbReference>
<evidence type="ECO:0000256" key="3">
    <source>
        <dbReference type="SAM" id="SignalP"/>
    </source>
</evidence>
<dbReference type="Pfam" id="PF01663">
    <property type="entry name" value="Phosphodiest"/>
    <property type="match status" value="1"/>
</dbReference>